<proteinExistence type="predicted"/>
<dbReference type="Gene3D" id="3.80.10.10">
    <property type="entry name" value="Ribonuclease Inhibitor"/>
    <property type="match status" value="1"/>
</dbReference>
<dbReference type="EMBL" id="HBIM01007440">
    <property type="protein sequence ID" value="CAE0408605.1"/>
    <property type="molecule type" value="Transcribed_RNA"/>
</dbReference>
<organism evidence="1">
    <name type="scientific">Amphora coffeiformis</name>
    <dbReference type="NCBI Taxonomy" id="265554"/>
    <lineage>
        <taxon>Eukaryota</taxon>
        <taxon>Sar</taxon>
        <taxon>Stramenopiles</taxon>
        <taxon>Ochrophyta</taxon>
        <taxon>Bacillariophyta</taxon>
        <taxon>Bacillariophyceae</taxon>
        <taxon>Bacillariophycidae</taxon>
        <taxon>Thalassiophysales</taxon>
        <taxon>Catenulaceae</taxon>
        <taxon>Amphora</taxon>
    </lineage>
</organism>
<dbReference type="SUPFAM" id="SSF52047">
    <property type="entry name" value="RNI-like"/>
    <property type="match status" value="1"/>
</dbReference>
<reference evidence="1" key="1">
    <citation type="submission" date="2021-01" db="EMBL/GenBank/DDBJ databases">
        <authorList>
            <person name="Corre E."/>
            <person name="Pelletier E."/>
            <person name="Niang G."/>
            <person name="Scheremetjew M."/>
            <person name="Finn R."/>
            <person name="Kale V."/>
            <person name="Holt S."/>
            <person name="Cochrane G."/>
            <person name="Meng A."/>
            <person name="Brown T."/>
            <person name="Cohen L."/>
        </authorList>
    </citation>
    <scope>NUCLEOTIDE SEQUENCE</scope>
    <source>
        <strain evidence="1">CCMP127</strain>
    </source>
</reference>
<dbReference type="AlphaFoldDB" id="A0A7S3L214"/>
<dbReference type="InterPro" id="IPR032675">
    <property type="entry name" value="LRR_dom_sf"/>
</dbReference>
<evidence type="ECO:0000313" key="1">
    <source>
        <dbReference type="EMBL" id="CAE0408605.1"/>
    </source>
</evidence>
<sequence length="448" mass="50518">MELVHDWYKCDAKKRGTLSVGPWPSHKRSWQFQRHLKTLIRAIETLQRPPRSTPRCTRVCFKLKQWNIRKAPMLHALIQALKKGCMVDEVEIMLGWDYNYYSAKEREFYVTALRELVTLPSQRIIFRETCFQGLNATETAGILHALENSPHFRTGLQCIFPRAPQAVNICDFVCRTSMQGSLDLFHPTNIVRQLIQVVRSSALQHVRVSSNKLKDVVVDGEDDDELDPNLLADLTAAVRQNTTLRSLTIRVKAVEACTALTNAILAGLVTSTTSTSIASSPQEQQNINNTTLTHLVIYSPLADTSVLAQHLPNMQGLQVLRLMSWPVHPHESKQLLQALHQNHTLTECSLTSSWTLSSSSSTTSSSSSSSSSLAELMVTAPVPLDAQRLVRRNVLMQRIQRIKALERMEHLPLILSQLTCATQGELSITAVYEMLHKHYVQQKQQEEA</sequence>
<protein>
    <submittedName>
        <fullName evidence="1">Uncharacterized protein</fullName>
    </submittedName>
</protein>
<name>A0A7S3L214_9STRA</name>
<accession>A0A7S3L214</accession>
<gene>
    <name evidence="1" type="ORF">ACOF00016_LOCUS6337</name>
</gene>